<dbReference type="Proteomes" id="UP001194696">
    <property type="component" value="Unassembled WGS sequence"/>
</dbReference>
<dbReference type="Pfam" id="PF23948">
    <property type="entry name" value="ARM_5"/>
    <property type="match status" value="1"/>
</dbReference>
<evidence type="ECO:0000313" key="2">
    <source>
        <dbReference type="EMBL" id="KAG0285747.1"/>
    </source>
</evidence>
<evidence type="ECO:0000259" key="1">
    <source>
        <dbReference type="Pfam" id="PF23948"/>
    </source>
</evidence>
<name>A0ABQ7JVH8_9FUNG</name>
<accession>A0ABQ7JVH8</accession>
<proteinExistence type="predicted"/>
<organism evidence="2 3">
    <name type="scientific">Linnemannia gamsii</name>
    <dbReference type="NCBI Taxonomy" id="64522"/>
    <lineage>
        <taxon>Eukaryota</taxon>
        <taxon>Fungi</taxon>
        <taxon>Fungi incertae sedis</taxon>
        <taxon>Mucoromycota</taxon>
        <taxon>Mortierellomycotina</taxon>
        <taxon>Mortierellomycetes</taxon>
        <taxon>Mortierellales</taxon>
        <taxon>Mortierellaceae</taxon>
        <taxon>Linnemannia</taxon>
    </lineage>
</organism>
<keyword evidence="3" id="KW-1185">Reference proteome</keyword>
<feature type="domain" description="Arm-like repeat" evidence="1">
    <location>
        <begin position="139"/>
        <end position="248"/>
    </location>
</feature>
<reference evidence="2 3" key="1">
    <citation type="journal article" date="2020" name="Fungal Divers.">
        <title>Resolving the Mortierellaceae phylogeny through synthesis of multi-gene phylogenetics and phylogenomics.</title>
        <authorList>
            <person name="Vandepol N."/>
            <person name="Liber J."/>
            <person name="Desiro A."/>
            <person name="Na H."/>
            <person name="Kennedy M."/>
            <person name="Barry K."/>
            <person name="Grigoriev I.V."/>
            <person name="Miller A.N."/>
            <person name="O'Donnell K."/>
            <person name="Stajich J.E."/>
            <person name="Bonito G."/>
        </authorList>
    </citation>
    <scope>NUCLEOTIDE SEQUENCE [LARGE SCALE GENOMIC DNA]</scope>
    <source>
        <strain evidence="2 3">AD045</strain>
    </source>
</reference>
<evidence type="ECO:0000313" key="3">
    <source>
        <dbReference type="Proteomes" id="UP001194696"/>
    </source>
</evidence>
<dbReference type="EMBL" id="JAAAIM010000636">
    <property type="protein sequence ID" value="KAG0285747.1"/>
    <property type="molecule type" value="Genomic_DNA"/>
</dbReference>
<sequence length="255" mass="29130">MSNHPLEELDDYSRNDDFDTTQLLRKQDKFRNFFTVPKSGSKVKDTSSTQSLTSSIAFQVDNNQDKPLEVMPAEEYLLTNIFPENVGKPTLRTDLPHPQQRIERSGQSLYCNTLLLQSSSTLLSTAEEPILNQTEQKWLAETKEDPMEQDRLQWLVTRMVEVFIKDTNKDSPKIAEIVALGPVLSKESYRKLLSSLISDFDDSRILGVDFLQGVVQLVQDASPRFLVSDDLVRILSVLRIRLQTTYQNRLSTTTT</sequence>
<comment type="caution">
    <text evidence="2">The sequence shown here is derived from an EMBL/GenBank/DDBJ whole genome shotgun (WGS) entry which is preliminary data.</text>
</comment>
<protein>
    <recommendedName>
        <fullName evidence="1">Arm-like repeat domain-containing protein</fullName>
    </recommendedName>
</protein>
<gene>
    <name evidence="2" type="ORF">BGZ96_010044</name>
</gene>
<dbReference type="InterPro" id="IPR056251">
    <property type="entry name" value="Arm_rpt_dom"/>
</dbReference>